<name>A0AAJ7RMJ6_CEPCN</name>
<keyword evidence="1" id="KW-1185">Reference proteome</keyword>
<gene>
    <name evidence="2" type="primary">LOC107270592</name>
</gene>
<proteinExistence type="predicted"/>
<evidence type="ECO:0000313" key="2">
    <source>
        <dbReference type="RefSeq" id="XP_024943690.1"/>
    </source>
</evidence>
<dbReference type="Proteomes" id="UP000694920">
    <property type="component" value="Unplaced"/>
</dbReference>
<dbReference type="RefSeq" id="XP_024943690.1">
    <property type="nucleotide sequence ID" value="XM_025087922.1"/>
</dbReference>
<reference evidence="2" key="1">
    <citation type="submission" date="2025-08" db="UniProtKB">
        <authorList>
            <consortium name="RefSeq"/>
        </authorList>
    </citation>
    <scope>IDENTIFICATION</scope>
</reference>
<sequence length="166" mass="19025">MEMSVIKLAIGTMDEKCEMANLRGIIKTSDTSKYNLRCNRNISEKMTKKDFIYDIRRPISGTRKLVEGQKRQIVLPIQLRRKTVPDSKMPQYTVITTKNDNGGGGDAGMMPERRDLGFECIARCVTGFCEKMRQWTSTLSIRIELGQELQSICEILKINYFSLFLS</sequence>
<accession>A0AAJ7RMJ6</accession>
<protein>
    <submittedName>
        <fullName evidence="2">Uncharacterized protein LOC107270592 isoform X2</fullName>
    </submittedName>
</protein>
<dbReference type="AlphaFoldDB" id="A0AAJ7RMJ6"/>
<dbReference type="GeneID" id="107270592"/>
<organism evidence="1 2">
    <name type="scientific">Cephus cinctus</name>
    <name type="common">Wheat stem sawfly</name>
    <dbReference type="NCBI Taxonomy" id="211228"/>
    <lineage>
        <taxon>Eukaryota</taxon>
        <taxon>Metazoa</taxon>
        <taxon>Ecdysozoa</taxon>
        <taxon>Arthropoda</taxon>
        <taxon>Hexapoda</taxon>
        <taxon>Insecta</taxon>
        <taxon>Pterygota</taxon>
        <taxon>Neoptera</taxon>
        <taxon>Endopterygota</taxon>
        <taxon>Hymenoptera</taxon>
        <taxon>Cephoidea</taxon>
        <taxon>Cephidae</taxon>
        <taxon>Cephus</taxon>
    </lineage>
</organism>
<evidence type="ECO:0000313" key="1">
    <source>
        <dbReference type="Proteomes" id="UP000694920"/>
    </source>
</evidence>